<reference evidence="10" key="1">
    <citation type="submission" date="2017-11" db="EMBL/GenBank/DDBJ databases">
        <authorList>
            <person name="Wibberg D."/>
        </authorList>
    </citation>
    <scope>NUCLEOTIDE SEQUENCE [LARGE SCALE GENOMIC DNA]</scope>
</reference>
<dbReference type="SUPFAM" id="SSF103473">
    <property type="entry name" value="MFS general substrate transporter"/>
    <property type="match status" value="1"/>
</dbReference>
<sequence>MVENEAPAPAGTADPSVRSVGATIVLDYLFSHLGYFTLLPVLPVLIPELHPGVGAWWVGAALLMLTFALRGGALFVSGYLHRTPTRRAMITGLLLAAVGFGALPVAPGVPGLLLCLVLAGLGISINGLTARAYVVMALPSAGDRTTIFSGIQVAVNISAALGPIAANFLFADGHYGLLVASVAVLYTAAALAVLFSVPGGLRLSDGASRPPLRLGLLKVIVADRQIRRVAVVTAVGSLLYAQLFSALALQIADLTTRPALRAAFFTVNAVLVVALQIPVTVYMRRGMDRGEPAMRYLLMGLLAFSCAFAALGVNGGSLVVAFAAVVVFTFGETLFTPTVSTAFADFGGERPVVEVLNLRQVATAVGESAGSFVGGTFFLLAAAHGVQAGFWYALAATGVLTALLIRKGTR</sequence>
<dbReference type="GO" id="GO:0022857">
    <property type="term" value="F:transmembrane transporter activity"/>
    <property type="evidence" value="ECO:0007669"/>
    <property type="project" value="InterPro"/>
</dbReference>
<comment type="subcellular location">
    <subcellularLocation>
        <location evidence="1">Cell membrane</location>
        <topology evidence="1">Multi-pass membrane protein</topology>
    </subcellularLocation>
</comment>
<evidence type="ECO:0000256" key="5">
    <source>
        <dbReference type="ARBA" id="ARBA00022989"/>
    </source>
</evidence>
<dbReference type="Proteomes" id="UP000235464">
    <property type="component" value="Chromosome I"/>
</dbReference>
<dbReference type="InterPro" id="IPR020846">
    <property type="entry name" value="MFS_dom"/>
</dbReference>
<dbReference type="InterPro" id="IPR036259">
    <property type="entry name" value="MFS_trans_sf"/>
</dbReference>
<dbReference type="PANTHER" id="PTHR23517:SF2">
    <property type="entry name" value="MULTIDRUG RESISTANCE PROTEIN MDTH"/>
    <property type="match status" value="1"/>
</dbReference>
<proteinExistence type="predicted"/>
<evidence type="ECO:0000313" key="10">
    <source>
        <dbReference type="Proteomes" id="UP000235464"/>
    </source>
</evidence>
<evidence type="ECO:0000256" key="3">
    <source>
        <dbReference type="ARBA" id="ARBA00022475"/>
    </source>
</evidence>
<feature type="domain" description="Major facilitator superfamily (MFS) profile" evidence="8">
    <location>
        <begin position="20"/>
        <end position="410"/>
    </location>
</feature>
<organism evidence="9 10">
    <name type="scientific">Streptomyces chartreusis NRRL 3882</name>
    <dbReference type="NCBI Taxonomy" id="1079985"/>
    <lineage>
        <taxon>Bacteria</taxon>
        <taxon>Bacillati</taxon>
        <taxon>Actinomycetota</taxon>
        <taxon>Actinomycetes</taxon>
        <taxon>Kitasatosporales</taxon>
        <taxon>Streptomycetaceae</taxon>
        <taxon>Streptomyces</taxon>
    </lineage>
</organism>
<keyword evidence="2" id="KW-0813">Transport</keyword>
<evidence type="ECO:0000256" key="7">
    <source>
        <dbReference type="SAM" id="Phobius"/>
    </source>
</evidence>
<dbReference type="PANTHER" id="PTHR23517">
    <property type="entry name" value="RESISTANCE PROTEIN MDTM, PUTATIVE-RELATED-RELATED"/>
    <property type="match status" value="1"/>
</dbReference>
<dbReference type="Gene3D" id="1.20.1250.20">
    <property type="entry name" value="MFS general substrate transporter like domains"/>
    <property type="match status" value="1"/>
</dbReference>
<dbReference type="Pfam" id="PF07690">
    <property type="entry name" value="MFS_1"/>
    <property type="match status" value="1"/>
</dbReference>
<dbReference type="InterPro" id="IPR050171">
    <property type="entry name" value="MFS_Transporters"/>
</dbReference>
<keyword evidence="5 7" id="KW-1133">Transmembrane helix</keyword>
<protein>
    <submittedName>
        <fullName evidence="9">Multidrug resistance protein MdtH</fullName>
    </submittedName>
</protein>
<accession>A0A2N9B229</accession>
<evidence type="ECO:0000256" key="2">
    <source>
        <dbReference type="ARBA" id="ARBA00022448"/>
    </source>
</evidence>
<feature type="transmembrane region" description="Helical" evidence="7">
    <location>
        <begin position="319"/>
        <end position="340"/>
    </location>
</feature>
<dbReference type="AlphaFoldDB" id="A0A2N9B229"/>
<feature type="transmembrane region" description="Helical" evidence="7">
    <location>
        <begin position="263"/>
        <end position="283"/>
    </location>
</feature>
<keyword evidence="3" id="KW-1003">Cell membrane</keyword>
<feature type="transmembrane region" description="Helical" evidence="7">
    <location>
        <begin position="229"/>
        <end position="251"/>
    </location>
</feature>
<keyword evidence="6 7" id="KW-0472">Membrane</keyword>
<dbReference type="EMBL" id="LT963352">
    <property type="protein sequence ID" value="SOR77391.1"/>
    <property type="molecule type" value="Genomic_DNA"/>
</dbReference>
<feature type="transmembrane region" description="Helical" evidence="7">
    <location>
        <begin position="389"/>
        <end position="405"/>
    </location>
</feature>
<feature type="transmembrane region" description="Helical" evidence="7">
    <location>
        <begin position="111"/>
        <end position="134"/>
    </location>
</feature>
<evidence type="ECO:0000256" key="1">
    <source>
        <dbReference type="ARBA" id="ARBA00004651"/>
    </source>
</evidence>
<dbReference type="RefSeq" id="WP_010047307.1">
    <property type="nucleotide sequence ID" value="NZ_LT962942.1"/>
</dbReference>
<keyword evidence="10" id="KW-1185">Reference proteome</keyword>
<feature type="transmembrane region" description="Helical" evidence="7">
    <location>
        <begin position="54"/>
        <end position="76"/>
    </location>
</feature>
<name>A0A2N9B229_STRCX</name>
<keyword evidence="4 7" id="KW-0812">Transmembrane</keyword>
<feature type="transmembrane region" description="Helical" evidence="7">
    <location>
        <begin position="20"/>
        <end position="42"/>
    </location>
</feature>
<gene>
    <name evidence="9" type="primary">mdtH_2</name>
    <name evidence="9" type="ORF">SCNRRL3882_0863</name>
</gene>
<dbReference type="OrthoDB" id="4218376at2"/>
<feature type="transmembrane region" description="Helical" evidence="7">
    <location>
        <begin position="88"/>
        <end position="105"/>
    </location>
</feature>
<evidence type="ECO:0000313" key="9">
    <source>
        <dbReference type="EMBL" id="SOR77391.1"/>
    </source>
</evidence>
<dbReference type="PROSITE" id="PS50850">
    <property type="entry name" value="MFS"/>
    <property type="match status" value="1"/>
</dbReference>
<dbReference type="InterPro" id="IPR011701">
    <property type="entry name" value="MFS"/>
</dbReference>
<feature type="transmembrane region" description="Helical" evidence="7">
    <location>
        <begin position="146"/>
        <end position="169"/>
    </location>
</feature>
<evidence type="ECO:0000256" key="4">
    <source>
        <dbReference type="ARBA" id="ARBA00022692"/>
    </source>
</evidence>
<evidence type="ECO:0000259" key="8">
    <source>
        <dbReference type="PROSITE" id="PS50850"/>
    </source>
</evidence>
<feature type="transmembrane region" description="Helical" evidence="7">
    <location>
        <begin position="175"/>
        <end position="195"/>
    </location>
</feature>
<dbReference type="GO" id="GO:0005886">
    <property type="term" value="C:plasma membrane"/>
    <property type="evidence" value="ECO:0007669"/>
    <property type="project" value="UniProtKB-SubCell"/>
</dbReference>
<evidence type="ECO:0000256" key="6">
    <source>
        <dbReference type="ARBA" id="ARBA00023136"/>
    </source>
</evidence>